<proteinExistence type="inferred from homology"/>
<dbReference type="RefSeq" id="WP_222823512.1">
    <property type="nucleotide sequence ID" value="NZ_JAHWXP010000001.1"/>
</dbReference>
<name>A0ABS7P9K1_9SPHN</name>
<dbReference type="GO" id="GO:0008168">
    <property type="term" value="F:methyltransferase activity"/>
    <property type="evidence" value="ECO:0007669"/>
    <property type="project" value="UniProtKB-KW"/>
</dbReference>
<keyword evidence="2 5" id="KW-0808">Transferase</keyword>
<dbReference type="PROSITE" id="PS51686">
    <property type="entry name" value="SAM_MT_RSMB_NOP"/>
    <property type="match status" value="1"/>
</dbReference>
<dbReference type="PANTHER" id="PTHR22807:SF53">
    <property type="entry name" value="RIBOSOMAL RNA SMALL SUBUNIT METHYLTRANSFERASE B-RELATED"/>
    <property type="match status" value="1"/>
</dbReference>
<dbReference type="InterPro" id="IPR049560">
    <property type="entry name" value="MeTrfase_RsmB-F_NOP2_cat"/>
</dbReference>
<feature type="binding site" evidence="5">
    <location>
        <position position="281"/>
    </location>
    <ligand>
        <name>S-adenosyl-L-methionine</name>
        <dbReference type="ChEBI" id="CHEBI:59789"/>
    </ligand>
</feature>
<evidence type="ECO:0000256" key="5">
    <source>
        <dbReference type="PROSITE-ProRule" id="PRU01023"/>
    </source>
</evidence>
<dbReference type="InterPro" id="IPR023267">
    <property type="entry name" value="RCMT"/>
</dbReference>
<feature type="domain" description="SAM-dependent MTase RsmB/NOP-type" evidence="6">
    <location>
        <begin position="102"/>
        <end position="396"/>
    </location>
</feature>
<reference evidence="7 8" key="1">
    <citation type="submission" date="2021-07" db="EMBL/GenBank/DDBJ databases">
        <title>Alteriqipengyuania abyssalis NZ-12B nov, sp.nov isolated from deep sea sponge in pacific ocean.</title>
        <authorList>
            <person name="Tareen S."/>
            <person name="Wink J."/>
        </authorList>
    </citation>
    <scope>NUCLEOTIDE SEQUENCE [LARGE SCALE GENOMIC DNA]</scope>
    <source>
        <strain evidence="7 8">NZ-12B</strain>
    </source>
</reference>
<keyword evidence="3 5" id="KW-0949">S-adenosyl-L-methionine</keyword>
<dbReference type="PRINTS" id="PR02008">
    <property type="entry name" value="RCMTFAMILY"/>
</dbReference>
<dbReference type="InterPro" id="IPR029063">
    <property type="entry name" value="SAM-dependent_MTases_sf"/>
</dbReference>
<dbReference type="EMBL" id="JAHWXP010000001">
    <property type="protein sequence ID" value="MBY8335743.1"/>
    <property type="molecule type" value="Genomic_DNA"/>
</dbReference>
<dbReference type="GO" id="GO:0032259">
    <property type="term" value="P:methylation"/>
    <property type="evidence" value="ECO:0007669"/>
    <property type="project" value="UniProtKB-KW"/>
</dbReference>
<comment type="caution">
    <text evidence="5">Lacks conserved residue(s) required for the propagation of feature annotation.</text>
</comment>
<keyword evidence="1 5" id="KW-0489">Methyltransferase</keyword>
<keyword evidence="4 5" id="KW-0694">RNA-binding</keyword>
<keyword evidence="8" id="KW-1185">Reference proteome</keyword>
<sequence length="396" mass="42229">MTPAARVKAAIDILDKVIDAAKGQGAPADRIVADWAKANRYAGSKDRRAVRELVYDAIRHCGPVPESGRAAMLALANRDMAISALFDGSQYGPAAIQPEEPVAKSGFAPAWLAKRLSASDVKGAEGAALMGRAPLDVRVNTLKADRASIDLPEPGEPLVAPHALRFEAGTQIEQWPAYREGRIEVQDHGSQIACLAAEPRAGETVIDLCAGAGGKTLALAAAMENRGRLIASDTDKRRLSQLGPRAERAGATNVEQRLLDPGREMEALGDLAGQADCVLIDAPCSGTGTWRRKPEAKWRLTPDRLARFSATQDALLALGAKLVKPGGRLVFITCSLLDEEGADRFAHFLDSHDGWRADLPPLPLGRPRGGENAQGIRLSPFHDGTDGFFVARGRLP</sequence>
<evidence type="ECO:0000259" key="6">
    <source>
        <dbReference type="PROSITE" id="PS51686"/>
    </source>
</evidence>
<comment type="caution">
    <text evidence="7">The sequence shown here is derived from an EMBL/GenBank/DDBJ whole genome shotgun (WGS) entry which is preliminary data.</text>
</comment>
<comment type="similarity">
    <text evidence="5">Belongs to the class I-like SAM-binding methyltransferase superfamily. RsmB/NOP family.</text>
</comment>
<evidence type="ECO:0000256" key="4">
    <source>
        <dbReference type="ARBA" id="ARBA00022884"/>
    </source>
</evidence>
<evidence type="ECO:0000256" key="1">
    <source>
        <dbReference type="ARBA" id="ARBA00022603"/>
    </source>
</evidence>
<organism evidence="7 8">
    <name type="scientific">Alteriqipengyuania abyssalis</name>
    <dbReference type="NCBI Taxonomy" id="2860200"/>
    <lineage>
        <taxon>Bacteria</taxon>
        <taxon>Pseudomonadati</taxon>
        <taxon>Pseudomonadota</taxon>
        <taxon>Alphaproteobacteria</taxon>
        <taxon>Sphingomonadales</taxon>
        <taxon>Erythrobacteraceae</taxon>
        <taxon>Alteriqipengyuania</taxon>
    </lineage>
</organism>
<feature type="active site" description="Nucleophile" evidence="5">
    <location>
        <position position="334"/>
    </location>
</feature>
<protein>
    <submittedName>
        <fullName evidence="7">RsmB/NOP family class I SAM-dependent RNA methyltransferase</fullName>
    </submittedName>
</protein>
<evidence type="ECO:0000313" key="8">
    <source>
        <dbReference type="Proteomes" id="UP000759298"/>
    </source>
</evidence>
<dbReference type="Proteomes" id="UP000759298">
    <property type="component" value="Unassembled WGS sequence"/>
</dbReference>
<dbReference type="PANTHER" id="PTHR22807">
    <property type="entry name" value="NOP2 YEAST -RELATED NOL1/NOP2/FMU SUN DOMAIN-CONTAINING"/>
    <property type="match status" value="1"/>
</dbReference>
<evidence type="ECO:0000313" key="7">
    <source>
        <dbReference type="EMBL" id="MBY8335743.1"/>
    </source>
</evidence>
<dbReference type="SUPFAM" id="SSF53335">
    <property type="entry name" value="S-adenosyl-L-methionine-dependent methyltransferases"/>
    <property type="match status" value="1"/>
</dbReference>
<accession>A0ABS7P9K1</accession>
<dbReference type="InterPro" id="IPR001678">
    <property type="entry name" value="MeTrfase_RsmB-F_NOP2_dom"/>
</dbReference>
<dbReference type="Gene3D" id="3.40.50.150">
    <property type="entry name" value="Vaccinia Virus protein VP39"/>
    <property type="match status" value="1"/>
</dbReference>
<dbReference type="Pfam" id="PF01189">
    <property type="entry name" value="Methyltr_RsmB-F"/>
    <property type="match status" value="1"/>
</dbReference>
<feature type="binding site" evidence="5">
    <location>
        <position position="260"/>
    </location>
    <ligand>
        <name>S-adenosyl-L-methionine</name>
        <dbReference type="ChEBI" id="CHEBI:59789"/>
    </ligand>
</feature>
<feature type="binding site" evidence="5">
    <location>
        <position position="233"/>
    </location>
    <ligand>
        <name>S-adenosyl-L-methionine</name>
        <dbReference type="ChEBI" id="CHEBI:59789"/>
    </ligand>
</feature>
<evidence type="ECO:0000256" key="2">
    <source>
        <dbReference type="ARBA" id="ARBA00022679"/>
    </source>
</evidence>
<gene>
    <name evidence="7" type="ORF">KYN89_01655</name>
</gene>
<evidence type="ECO:0000256" key="3">
    <source>
        <dbReference type="ARBA" id="ARBA00022691"/>
    </source>
</evidence>